<evidence type="ECO:0000313" key="1">
    <source>
        <dbReference type="EMBL" id="CAA9514609.1"/>
    </source>
</evidence>
<feature type="non-terminal residue" evidence="1">
    <location>
        <position position="39"/>
    </location>
</feature>
<proteinExistence type="predicted"/>
<dbReference type="AlphaFoldDB" id="A0A6J4T5W4"/>
<dbReference type="EMBL" id="CADCVM010000364">
    <property type="protein sequence ID" value="CAA9514609.1"/>
    <property type="molecule type" value="Genomic_DNA"/>
</dbReference>
<sequence length="39" mass="4017">VGTEHGQRPRIPGGRTGCEVPVALPVARPARNDGLGVLL</sequence>
<organism evidence="1">
    <name type="scientific">uncultured Rubrobacteraceae bacterium</name>
    <dbReference type="NCBI Taxonomy" id="349277"/>
    <lineage>
        <taxon>Bacteria</taxon>
        <taxon>Bacillati</taxon>
        <taxon>Actinomycetota</taxon>
        <taxon>Rubrobacteria</taxon>
        <taxon>Rubrobacterales</taxon>
        <taxon>Rubrobacteraceae</taxon>
        <taxon>environmental samples</taxon>
    </lineage>
</organism>
<name>A0A6J4T5W4_9ACTN</name>
<reference evidence="1" key="1">
    <citation type="submission" date="2020-02" db="EMBL/GenBank/DDBJ databases">
        <authorList>
            <person name="Meier V. D."/>
        </authorList>
    </citation>
    <scope>NUCLEOTIDE SEQUENCE</scope>
    <source>
        <strain evidence="1">AVDCRST_MAG05</strain>
    </source>
</reference>
<protein>
    <submittedName>
        <fullName evidence="1">Uncharacterized protein</fullName>
    </submittedName>
</protein>
<accession>A0A6J4T5W4</accession>
<feature type="non-terminal residue" evidence="1">
    <location>
        <position position="1"/>
    </location>
</feature>
<gene>
    <name evidence="1" type="ORF">AVDCRST_MAG05-3223</name>
</gene>